<dbReference type="AlphaFoldDB" id="A0A452J2V9"/>
<accession>A0A452J2V9</accession>
<reference evidence="1" key="3">
    <citation type="submission" date="2025-09" db="UniProtKB">
        <authorList>
            <consortium name="Ensembl"/>
        </authorList>
    </citation>
    <scope>IDENTIFICATION</scope>
</reference>
<sequence length="154" mass="16536">SGRGVQGLAPSPHPGLGSMPGSLGFKPCSACHKLMPTGDPHESCLKCLGESHLADKCCICKAFKPRTKKEQDFRLRQLLMEAALTPPPSAPSTGQLAPGRSATVASPDVCSTLSFAFCHISLLPHRLGKAWESPNWNGYEQALEEEKTHFSPLE</sequence>
<evidence type="ECO:0000313" key="1">
    <source>
        <dbReference type="Ensembl" id="ENSGAGP00000034738.1"/>
    </source>
</evidence>
<reference evidence="1" key="2">
    <citation type="submission" date="2025-08" db="UniProtKB">
        <authorList>
            <consortium name="Ensembl"/>
        </authorList>
    </citation>
    <scope>IDENTIFICATION</scope>
</reference>
<dbReference type="Proteomes" id="UP000291020">
    <property type="component" value="Unassembled WGS sequence"/>
</dbReference>
<name>A0A452J2V9_9SAUR</name>
<dbReference type="Ensembl" id="ENSGAGT00000039320.1">
    <property type="protein sequence ID" value="ENSGAGP00000034738.1"/>
    <property type="gene ID" value="ENSGAGG00000024672.1"/>
</dbReference>
<proteinExistence type="predicted"/>
<evidence type="ECO:0000313" key="2">
    <source>
        <dbReference type="Proteomes" id="UP000291020"/>
    </source>
</evidence>
<reference evidence="2" key="1">
    <citation type="journal article" date="2017" name="PLoS ONE">
        <title>The Agassiz's desert tortoise genome provides a resource for the conservation of a threatened species.</title>
        <authorList>
            <person name="Tollis M."/>
            <person name="DeNardo D.F."/>
            <person name="Cornelius J.A."/>
            <person name="Dolby G.A."/>
            <person name="Edwards T."/>
            <person name="Henen B.T."/>
            <person name="Karl A.E."/>
            <person name="Murphy R.W."/>
            <person name="Kusumi K."/>
        </authorList>
    </citation>
    <scope>NUCLEOTIDE SEQUENCE [LARGE SCALE GENOMIC DNA]</scope>
</reference>
<keyword evidence="2" id="KW-1185">Reference proteome</keyword>
<organism evidence="1 2">
    <name type="scientific">Gopherus agassizii</name>
    <name type="common">Agassiz's desert tortoise</name>
    <dbReference type="NCBI Taxonomy" id="38772"/>
    <lineage>
        <taxon>Eukaryota</taxon>
        <taxon>Metazoa</taxon>
        <taxon>Chordata</taxon>
        <taxon>Craniata</taxon>
        <taxon>Vertebrata</taxon>
        <taxon>Euteleostomi</taxon>
        <taxon>Archelosauria</taxon>
        <taxon>Testudinata</taxon>
        <taxon>Testudines</taxon>
        <taxon>Cryptodira</taxon>
        <taxon>Durocryptodira</taxon>
        <taxon>Testudinoidea</taxon>
        <taxon>Testudinidae</taxon>
        <taxon>Gopherus</taxon>
    </lineage>
</organism>
<protein>
    <submittedName>
        <fullName evidence="1">Uncharacterized protein</fullName>
    </submittedName>
</protein>